<protein>
    <submittedName>
        <fullName evidence="1">Uncharacterized protein</fullName>
    </submittedName>
</protein>
<evidence type="ECO:0000313" key="1">
    <source>
        <dbReference type="EMBL" id="GMR33459.1"/>
    </source>
</evidence>
<organism evidence="1 2">
    <name type="scientific">Pristionchus mayeri</name>
    <dbReference type="NCBI Taxonomy" id="1317129"/>
    <lineage>
        <taxon>Eukaryota</taxon>
        <taxon>Metazoa</taxon>
        <taxon>Ecdysozoa</taxon>
        <taxon>Nematoda</taxon>
        <taxon>Chromadorea</taxon>
        <taxon>Rhabditida</taxon>
        <taxon>Rhabditina</taxon>
        <taxon>Diplogasteromorpha</taxon>
        <taxon>Diplogasteroidea</taxon>
        <taxon>Neodiplogasteridae</taxon>
        <taxon>Pristionchus</taxon>
    </lineage>
</organism>
<dbReference type="EMBL" id="BTRK01000001">
    <property type="protein sequence ID" value="GMR33459.1"/>
    <property type="molecule type" value="Genomic_DNA"/>
</dbReference>
<sequence>MMEVDSSYRSQARNLTGHVDAAEAAELERMATLPEINMHDQEDISYTLSTALCEDFHKFERAQDGSNEIFAESFDLCSQGVKALEGTIRSSGRRDPKAVGALKQLKSEVEAYRLVLLAHNYEDQREQAKDSSLLANACAHDDDTRQLVTLLRWSEQAAAEDPSRFADLCSQYDAFDKVANVK</sequence>
<name>A0AAN4Z525_9BILA</name>
<reference evidence="2" key="1">
    <citation type="submission" date="2022-10" db="EMBL/GenBank/DDBJ databases">
        <title>Genome assembly of Pristionchus species.</title>
        <authorList>
            <person name="Yoshida K."/>
            <person name="Sommer R.J."/>
        </authorList>
    </citation>
    <scope>NUCLEOTIDE SEQUENCE [LARGE SCALE GENOMIC DNA]</scope>
    <source>
        <strain evidence="2">RS5460</strain>
    </source>
</reference>
<evidence type="ECO:0000313" key="2">
    <source>
        <dbReference type="Proteomes" id="UP001328107"/>
    </source>
</evidence>
<dbReference type="AlphaFoldDB" id="A0AAN4Z525"/>
<keyword evidence="2" id="KW-1185">Reference proteome</keyword>
<feature type="non-terminal residue" evidence="1">
    <location>
        <position position="182"/>
    </location>
</feature>
<dbReference type="Proteomes" id="UP001328107">
    <property type="component" value="Unassembled WGS sequence"/>
</dbReference>
<gene>
    <name evidence="1" type="ORF">PMAYCL1PPCAC_03654</name>
</gene>
<accession>A0AAN4Z525</accession>
<proteinExistence type="predicted"/>
<comment type="caution">
    <text evidence="1">The sequence shown here is derived from an EMBL/GenBank/DDBJ whole genome shotgun (WGS) entry which is preliminary data.</text>
</comment>